<comment type="caution">
    <text evidence="1">The sequence shown here is derived from an EMBL/GenBank/DDBJ whole genome shotgun (WGS) entry which is preliminary data.</text>
</comment>
<evidence type="ECO:0000313" key="2">
    <source>
        <dbReference type="Proteomes" id="UP000242757"/>
    </source>
</evidence>
<protein>
    <recommendedName>
        <fullName evidence="3">Histidine kinase/HSP90-like ATPase domain-containing protein</fullName>
    </recommendedName>
</protein>
<gene>
    <name evidence="1" type="ORF">B6S08_03505</name>
</gene>
<dbReference type="Proteomes" id="UP000242757">
    <property type="component" value="Unassembled WGS sequence"/>
</dbReference>
<dbReference type="InterPro" id="IPR036890">
    <property type="entry name" value="HATPase_C_sf"/>
</dbReference>
<name>A0A233RGU3_9GAMM</name>
<reference evidence="1 2" key="1">
    <citation type="submission" date="2017-08" db="EMBL/GenBank/DDBJ databases">
        <title>A Genome Sequence of Oceanimonas doudoroffii ATCC 27123T.</title>
        <authorList>
            <person name="Brennan M.A."/>
            <person name="Maclea K.S."/>
            <person name="Mcclelland W.D."/>
            <person name="Trachtenberg A.M."/>
        </authorList>
    </citation>
    <scope>NUCLEOTIDE SEQUENCE [LARGE SCALE GENOMIC DNA]</scope>
    <source>
        <strain evidence="1 2">ATCC 27123</strain>
    </source>
</reference>
<dbReference type="RefSeq" id="WP_094199378.1">
    <property type="nucleotide sequence ID" value="NZ_NBIM01000001.1"/>
</dbReference>
<proteinExistence type="predicted"/>
<accession>A0A233RGU3</accession>
<evidence type="ECO:0000313" key="1">
    <source>
        <dbReference type="EMBL" id="OXY82599.1"/>
    </source>
</evidence>
<dbReference type="OrthoDB" id="9804645at2"/>
<dbReference type="SUPFAM" id="SSF55874">
    <property type="entry name" value="ATPase domain of HSP90 chaperone/DNA topoisomerase II/histidine kinase"/>
    <property type="match status" value="1"/>
</dbReference>
<dbReference type="AlphaFoldDB" id="A0A233RGU3"/>
<dbReference type="Gene3D" id="3.30.565.10">
    <property type="entry name" value="Histidine kinase-like ATPase, C-terminal domain"/>
    <property type="match status" value="1"/>
</dbReference>
<evidence type="ECO:0008006" key="3">
    <source>
        <dbReference type="Google" id="ProtNLM"/>
    </source>
</evidence>
<sequence length="76" mass="8039">MELSLAVTANRAAFRMRDFGRGTSGGKNAPSLSLKGQGLGLTIVEAITEHSNSCFSMERNPYQGIDGILALPVTRG</sequence>
<organism evidence="1 2">
    <name type="scientific">Oceanimonas doudoroffii</name>
    <dbReference type="NCBI Taxonomy" id="84158"/>
    <lineage>
        <taxon>Bacteria</taxon>
        <taxon>Pseudomonadati</taxon>
        <taxon>Pseudomonadota</taxon>
        <taxon>Gammaproteobacteria</taxon>
        <taxon>Aeromonadales</taxon>
        <taxon>Aeromonadaceae</taxon>
        <taxon>Oceanimonas</taxon>
    </lineage>
</organism>
<keyword evidence="2" id="KW-1185">Reference proteome</keyword>
<dbReference type="EMBL" id="NBIM01000001">
    <property type="protein sequence ID" value="OXY82599.1"/>
    <property type="molecule type" value="Genomic_DNA"/>
</dbReference>